<dbReference type="Gene3D" id="1.10.287.130">
    <property type="match status" value="1"/>
</dbReference>
<feature type="compositionally biased region" description="Basic and acidic residues" evidence="8">
    <location>
        <begin position="600"/>
        <end position="622"/>
    </location>
</feature>
<dbReference type="Gene3D" id="3.40.50.2300">
    <property type="match status" value="1"/>
</dbReference>
<dbReference type="InterPro" id="IPR036890">
    <property type="entry name" value="HATPase_C_sf"/>
</dbReference>
<accession>A0ABP9EF65</accession>
<dbReference type="SUPFAM" id="SSF55785">
    <property type="entry name" value="PYP-like sensor domain (PAS domain)"/>
    <property type="match status" value="1"/>
</dbReference>
<feature type="domain" description="Response regulatory" evidence="10">
    <location>
        <begin position="638"/>
        <end position="754"/>
    </location>
</feature>
<gene>
    <name evidence="12" type="ORF">GCM10023235_67070</name>
</gene>
<dbReference type="Gene3D" id="3.30.450.40">
    <property type="match status" value="1"/>
</dbReference>
<evidence type="ECO:0000259" key="11">
    <source>
        <dbReference type="PROSITE" id="PS50112"/>
    </source>
</evidence>
<dbReference type="SMART" id="SM00387">
    <property type="entry name" value="HATPase_c"/>
    <property type="match status" value="1"/>
</dbReference>
<dbReference type="CDD" id="cd17574">
    <property type="entry name" value="REC_OmpR"/>
    <property type="match status" value="1"/>
</dbReference>
<dbReference type="InterPro" id="IPR005467">
    <property type="entry name" value="His_kinase_dom"/>
</dbReference>
<evidence type="ECO:0000256" key="1">
    <source>
        <dbReference type="ARBA" id="ARBA00000085"/>
    </source>
</evidence>
<evidence type="ECO:0000256" key="7">
    <source>
        <dbReference type="PROSITE-ProRule" id="PRU00169"/>
    </source>
</evidence>
<dbReference type="SUPFAM" id="SSF55874">
    <property type="entry name" value="ATPase domain of HSP90 chaperone/DNA topoisomerase II/histidine kinase"/>
    <property type="match status" value="1"/>
</dbReference>
<dbReference type="InterPro" id="IPR036457">
    <property type="entry name" value="PPM-type-like_dom_sf"/>
</dbReference>
<dbReference type="PANTHER" id="PTHR43547:SF2">
    <property type="entry name" value="HYBRID SIGNAL TRANSDUCTION HISTIDINE KINASE C"/>
    <property type="match status" value="1"/>
</dbReference>
<comment type="catalytic activity">
    <reaction evidence="1">
        <text>ATP + protein L-histidine = ADP + protein N-phospho-L-histidine.</text>
        <dbReference type="EC" id="2.7.13.3"/>
    </reaction>
</comment>
<sequence length="1371" mass="144682">MAAGRGGGRAVFGSDPLVGADLARVDWAATPLGDPAHWPQSLRSAVDILLSSRFAMWMAWGPELTFLCNDAYRRDTLGSKYPWALGRPLQEVWAEVWEDAGPRIEHVLTEGEATWDEALPLRLQRSGYAEESYHTFSYSPLRDESDAVVGVLCVVSEETQRVVAERRMATLRDLGSDPGAVRTEGEFLAFTAEQLARNPYDLPFTLTYLFDDRGGAHLAASSGMPAGHPAAPARIGPDDPGPWPTGPARGGEAVSVPLEGGRFADLPCGAWEEPPRQALLVPLDSPGGGGPSGFLVVGLNRHRPSDEAYRDFAGLVAGRLAAGIASARGHEAQQRRAEQLAELDRAKTAFFSNISHEFRTPLTLIAGPAEGLRQRLADADPDVREDVETIHRNALRLSRLVNSLLDFSRIEAGRMRARPEPVDLSRVTAELAAVFRSAVRRAGLELDVDCPPLTAPVMVDPGLWEKVVFNLLGNALKFTFDGTIRVRVRERDGQARVTVEDTGIGIPAAELPHLFDRFHRVENSRARSHEGSGIGLALAKELVDLHGGTITAASVPDRGTVFTVALPLAGGLPAGPVRTLPDGPAGDGAAVADAYVQEALRWEPRPGDGAHRDDGGRGRSEDAGPEPAPQPAGAGPAHVLVVDDNADMRGYLARILRGAGHRVTSVGDGARALSAVRSCAPDLVISDVMMPGTDGLQLVAALRADPRTAALPVLLLSARAGRDDAIDGFESGADDYLVKPFAAADLLARVRAALRLARLREHHARWHEALVDSLQDAFFVCDEEGTVIRTNAAFAALLGHGAEGLPLRPPHQWWPDPDTDPEGHRRAADALALMTSADHGSCTVPAVHRDGRRILAHVTFTRVKDPSTGRTVTVGTFRDVTAEHYAVRRESALASLGDCLTRATTADEALAGALEELRSLWSARRVVAARFDRADTTAPPRITAARTAPDGQETGPAGPAAGPDAPAGGWADLSGAERDALGALAVAPPLTPAAGPAGAGVRLEHPDGPLALLVDLGGRRRFGPEDELLLTLLAGRLAQGLARAHRIDQERETALALQRAILGPARLPENFAVRYEPATPPLEVGGDWYDTVPLPDGRIGIIVGDCVGRGLAAASVMGQLRSACRALLLQDHSPARTLTALDAFAAGVPGAICTTVFCGVLAPDTGELRYSSAGHPPGVLTRADRTAVLLDAGRSLPLAVRPGRPRPEATAVLPARSTLLLYTDGLVERRRSGLSDGIAEAGRAVAAGMHLPTADLPDHVMGRLSPADGYEDDVAVLLYRHPGRLELTFPGRPEALAAVRRDLRAWLAECGVPAGSVGELLTAGEQVLATAAGGPGTTVRLTADVTADRLRLGVGPAGGATAVAVEAAVPG</sequence>
<keyword evidence="6" id="KW-0902">Two-component regulatory system</keyword>
<dbReference type="InterPro" id="IPR036097">
    <property type="entry name" value="HisK_dim/P_sf"/>
</dbReference>
<evidence type="ECO:0000256" key="3">
    <source>
        <dbReference type="ARBA" id="ARBA00012438"/>
    </source>
</evidence>
<dbReference type="SMART" id="SM00091">
    <property type="entry name" value="PAS"/>
    <property type="match status" value="1"/>
</dbReference>
<dbReference type="CDD" id="cd16922">
    <property type="entry name" value="HATPase_EvgS-ArcB-TorS-like"/>
    <property type="match status" value="1"/>
</dbReference>
<evidence type="ECO:0000259" key="9">
    <source>
        <dbReference type="PROSITE" id="PS50109"/>
    </source>
</evidence>
<keyword evidence="5" id="KW-0808">Transferase</keyword>
<dbReference type="SMART" id="SM00448">
    <property type="entry name" value="REC"/>
    <property type="match status" value="1"/>
</dbReference>
<dbReference type="Pfam" id="PF07228">
    <property type="entry name" value="SpoIIE"/>
    <property type="match status" value="1"/>
</dbReference>
<reference evidence="13" key="1">
    <citation type="journal article" date="2019" name="Int. J. Syst. Evol. Microbiol.">
        <title>The Global Catalogue of Microorganisms (GCM) 10K type strain sequencing project: providing services to taxonomists for standard genome sequencing and annotation.</title>
        <authorList>
            <consortium name="The Broad Institute Genomics Platform"/>
            <consortium name="The Broad Institute Genome Sequencing Center for Infectious Disease"/>
            <person name="Wu L."/>
            <person name="Ma J."/>
        </authorList>
    </citation>
    <scope>NUCLEOTIDE SEQUENCE [LARGE SCALE GENOMIC DNA]</scope>
    <source>
        <strain evidence="13">JCM 13006</strain>
    </source>
</reference>
<dbReference type="EMBL" id="BAABIS010000001">
    <property type="protein sequence ID" value="GAA4877646.1"/>
    <property type="molecule type" value="Genomic_DNA"/>
</dbReference>
<evidence type="ECO:0000256" key="2">
    <source>
        <dbReference type="ARBA" id="ARBA00004236"/>
    </source>
</evidence>
<evidence type="ECO:0000313" key="13">
    <source>
        <dbReference type="Proteomes" id="UP001501752"/>
    </source>
</evidence>
<evidence type="ECO:0000256" key="8">
    <source>
        <dbReference type="SAM" id="MobiDB-lite"/>
    </source>
</evidence>
<dbReference type="InterPro" id="IPR013656">
    <property type="entry name" value="PAS_4"/>
</dbReference>
<dbReference type="Pfam" id="PF00512">
    <property type="entry name" value="HisKA"/>
    <property type="match status" value="1"/>
</dbReference>
<evidence type="ECO:0000256" key="6">
    <source>
        <dbReference type="ARBA" id="ARBA00023012"/>
    </source>
</evidence>
<dbReference type="PROSITE" id="PS50112">
    <property type="entry name" value="PAS"/>
    <property type="match status" value="1"/>
</dbReference>
<comment type="subcellular location">
    <subcellularLocation>
        <location evidence="2">Cell membrane</location>
    </subcellularLocation>
</comment>
<name>A0ABP9EF65_9ACTN</name>
<feature type="domain" description="PAS" evidence="11">
    <location>
        <begin position="770"/>
        <end position="799"/>
    </location>
</feature>
<dbReference type="InterPro" id="IPR029016">
    <property type="entry name" value="GAF-like_dom_sf"/>
</dbReference>
<feature type="region of interest" description="Disordered" evidence="8">
    <location>
        <begin position="600"/>
        <end position="637"/>
    </location>
</feature>
<evidence type="ECO:0000256" key="5">
    <source>
        <dbReference type="ARBA" id="ARBA00022777"/>
    </source>
</evidence>
<dbReference type="Pfam" id="PF00072">
    <property type="entry name" value="Response_reg"/>
    <property type="match status" value="1"/>
</dbReference>
<dbReference type="InterPro" id="IPR001789">
    <property type="entry name" value="Sig_transdc_resp-reg_receiver"/>
</dbReference>
<dbReference type="Pfam" id="PF08448">
    <property type="entry name" value="PAS_4"/>
    <property type="match status" value="1"/>
</dbReference>
<evidence type="ECO:0000259" key="10">
    <source>
        <dbReference type="PROSITE" id="PS50110"/>
    </source>
</evidence>
<evidence type="ECO:0000313" key="12">
    <source>
        <dbReference type="EMBL" id="GAA4877646.1"/>
    </source>
</evidence>
<keyword evidence="5" id="KW-0418">Kinase</keyword>
<dbReference type="SUPFAM" id="SSF47384">
    <property type="entry name" value="Homodimeric domain of signal transducing histidine kinase"/>
    <property type="match status" value="1"/>
</dbReference>
<feature type="compositionally biased region" description="Low complexity" evidence="8">
    <location>
        <begin position="937"/>
        <end position="969"/>
    </location>
</feature>
<dbReference type="PANTHER" id="PTHR43547">
    <property type="entry name" value="TWO-COMPONENT HISTIDINE KINASE"/>
    <property type="match status" value="1"/>
</dbReference>
<dbReference type="PROSITE" id="PS50110">
    <property type="entry name" value="RESPONSE_REGULATORY"/>
    <property type="match status" value="1"/>
</dbReference>
<dbReference type="Gene3D" id="3.30.450.20">
    <property type="entry name" value="PAS domain"/>
    <property type="match status" value="2"/>
</dbReference>
<protein>
    <recommendedName>
        <fullName evidence="3">histidine kinase</fullName>
        <ecNumber evidence="3">2.7.13.3</ecNumber>
    </recommendedName>
</protein>
<evidence type="ECO:0000256" key="4">
    <source>
        <dbReference type="ARBA" id="ARBA00022553"/>
    </source>
</evidence>
<dbReference type="InterPro" id="IPR003594">
    <property type="entry name" value="HATPase_dom"/>
</dbReference>
<comment type="caution">
    <text evidence="12">The sequence shown here is derived from an EMBL/GenBank/DDBJ whole genome shotgun (WGS) entry which is preliminary data.</text>
</comment>
<dbReference type="InterPro" id="IPR011006">
    <property type="entry name" value="CheY-like_superfamily"/>
</dbReference>
<dbReference type="SUPFAM" id="SSF52172">
    <property type="entry name" value="CheY-like"/>
    <property type="match status" value="1"/>
</dbReference>
<proteinExistence type="predicted"/>
<dbReference type="InterPro" id="IPR035965">
    <property type="entry name" value="PAS-like_dom_sf"/>
</dbReference>
<dbReference type="Gene3D" id="3.30.565.10">
    <property type="entry name" value="Histidine kinase-like ATPase, C-terminal domain"/>
    <property type="match status" value="1"/>
</dbReference>
<dbReference type="EC" id="2.7.13.3" evidence="3"/>
<dbReference type="InterPro" id="IPR000014">
    <property type="entry name" value="PAS"/>
</dbReference>
<dbReference type="NCBIfam" id="TIGR00229">
    <property type="entry name" value="sensory_box"/>
    <property type="match status" value="1"/>
</dbReference>
<dbReference type="InterPro" id="IPR004358">
    <property type="entry name" value="Sig_transdc_His_kin-like_C"/>
</dbReference>
<dbReference type="PRINTS" id="PR00344">
    <property type="entry name" value="BCTRLSENSOR"/>
</dbReference>
<dbReference type="Proteomes" id="UP001501752">
    <property type="component" value="Unassembled WGS sequence"/>
</dbReference>
<keyword evidence="13" id="KW-1185">Reference proteome</keyword>
<dbReference type="SUPFAM" id="SSF55781">
    <property type="entry name" value="GAF domain-like"/>
    <property type="match status" value="1"/>
</dbReference>
<feature type="region of interest" description="Disordered" evidence="8">
    <location>
        <begin position="937"/>
        <end position="973"/>
    </location>
</feature>
<organism evidence="12 13">
    <name type="scientific">Kitasatospora terrestris</name>
    <dbReference type="NCBI Taxonomy" id="258051"/>
    <lineage>
        <taxon>Bacteria</taxon>
        <taxon>Bacillati</taxon>
        <taxon>Actinomycetota</taxon>
        <taxon>Actinomycetes</taxon>
        <taxon>Kitasatosporales</taxon>
        <taxon>Streptomycetaceae</taxon>
        <taxon>Kitasatospora</taxon>
    </lineage>
</organism>
<dbReference type="SMART" id="SM00331">
    <property type="entry name" value="PP2C_SIG"/>
    <property type="match status" value="1"/>
</dbReference>
<dbReference type="Pfam" id="PF02518">
    <property type="entry name" value="HATPase_c"/>
    <property type="match status" value="1"/>
</dbReference>
<dbReference type="CDD" id="cd00130">
    <property type="entry name" value="PAS"/>
    <property type="match status" value="1"/>
</dbReference>
<dbReference type="InterPro" id="IPR001932">
    <property type="entry name" value="PPM-type_phosphatase-like_dom"/>
</dbReference>
<feature type="modified residue" description="4-aspartylphosphate" evidence="7">
    <location>
        <position position="687"/>
    </location>
</feature>
<dbReference type="PROSITE" id="PS50109">
    <property type="entry name" value="HIS_KIN"/>
    <property type="match status" value="1"/>
</dbReference>
<dbReference type="Gene3D" id="3.60.40.10">
    <property type="entry name" value="PPM-type phosphatase domain"/>
    <property type="match status" value="1"/>
</dbReference>
<dbReference type="CDD" id="cd00082">
    <property type="entry name" value="HisKA"/>
    <property type="match status" value="1"/>
</dbReference>
<feature type="domain" description="Histidine kinase" evidence="9">
    <location>
        <begin position="353"/>
        <end position="570"/>
    </location>
</feature>
<keyword evidence="4 7" id="KW-0597">Phosphoprotein</keyword>
<dbReference type="SMART" id="SM00388">
    <property type="entry name" value="HisKA"/>
    <property type="match status" value="1"/>
</dbReference>
<dbReference type="InterPro" id="IPR003661">
    <property type="entry name" value="HisK_dim/P_dom"/>
</dbReference>